<evidence type="ECO:0000313" key="2">
    <source>
        <dbReference type="EMBL" id="NNJ28169.1"/>
    </source>
</evidence>
<dbReference type="Proteomes" id="UP000609651">
    <property type="component" value="Unassembled WGS sequence"/>
</dbReference>
<reference evidence="2 3" key="1">
    <citation type="journal article" date="2020" name="Syst. Appl. Microbiol.">
        <title>Alienimonas chondri sp. nov., a novel planctomycete isolated from the biofilm of the red alga Chondrus crispus.</title>
        <authorList>
            <person name="Vitorino I."/>
            <person name="Albuquerque L."/>
            <person name="Wiegand S."/>
            <person name="Kallscheuer N."/>
            <person name="da Costa M.S."/>
            <person name="Lobo-da-Cunha A."/>
            <person name="Jogler C."/>
            <person name="Lage O.M."/>
        </authorList>
    </citation>
    <scope>NUCLEOTIDE SEQUENCE [LARGE SCALE GENOMIC DNA]</scope>
    <source>
        <strain evidence="2 3">LzC2</strain>
    </source>
</reference>
<feature type="signal peptide" evidence="1">
    <location>
        <begin position="1"/>
        <end position="24"/>
    </location>
</feature>
<keyword evidence="3" id="KW-1185">Reference proteome</keyword>
<accession>A0ABX1VJ59</accession>
<sequence length="127" mass="13829">MTRRTFPLLAAALALAVVGPLAPAADVPAAEVPAADAPTVLRAEKEVVSYRAAKWQSAHFADSEKVDRHVATLKKLGCEVKTDPHGGHTDVSHRCPTWMELAFNDHETAHAWETWLKANGFETSHSH</sequence>
<organism evidence="2 3">
    <name type="scientific">Alienimonas chondri</name>
    <dbReference type="NCBI Taxonomy" id="2681879"/>
    <lineage>
        <taxon>Bacteria</taxon>
        <taxon>Pseudomonadati</taxon>
        <taxon>Planctomycetota</taxon>
        <taxon>Planctomycetia</taxon>
        <taxon>Planctomycetales</taxon>
        <taxon>Planctomycetaceae</taxon>
        <taxon>Alienimonas</taxon>
    </lineage>
</organism>
<evidence type="ECO:0000313" key="3">
    <source>
        <dbReference type="Proteomes" id="UP000609651"/>
    </source>
</evidence>
<keyword evidence="1" id="KW-0732">Signal</keyword>
<gene>
    <name evidence="2" type="ORF">LzC2_42810</name>
</gene>
<feature type="chain" id="PRO_5045696811" evidence="1">
    <location>
        <begin position="25"/>
        <end position="127"/>
    </location>
</feature>
<protein>
    <submittedName>
        <fullName evidence="2">Uncharacterized protein</fullName>
    </submittedName>
</protein>
<proteinExistence type="predicted"/>
<name>A0ABX1VJ59_9PLAN</name>
<dbReference type="EMBL" id="WTPX01000337">
    <property type="protein sequence ID" value="NNJ28169.1"/>
    <property type="molecule type" value="Genomic_DNA"/>
</dbReference>
<evidence type="ECO:0000256" key="1">
    <source>
        <dbReference type="SAM" id="SignalP"/>
    </source>
</evidence>
<comment type="caution">
    <text evidence="2">The sequence shown here is derived from an EMBL/GenBank/DDBJ whole genome shotgun (WGS) entry which is preliminary data.</text>
</comment>